<comment type="caution">
    <text evidence="1">The sequence shown here is derived from an EMBL/GenBank/DDBJ whole genome shotgun (WGS) entry which is preliminary data.</text>
</comment>
<gene>
    <name evidence="1" type="ORF">GGX14DRAFT_403559</name>
</gene>
<protein>
    <recommendedName>
        <fullName evidence="3">F-box domain-containing protein</fullName>
    </recommendedName>
</protein>
<sequence length="476" mass="53879">MGSMEIRAKSFLAEAQANVAGMDLQINNLICLRARERGLIAALKFVTSPIRKTPPQLLVTIFRLVVWSSHSPLHAVLRLSQVSDYWRQLILRTPDLWTMELPIKLTKHAADYAAITRVLLERSSPLPISISLPRRENEIILPALLDAMLSVAHRWKTFSMITSDDLEALVRLPPNTVFKQLEKVSLKLHRPGVCWDIVMFLSAVRLRAVVLEGSIIPMPWAQLMHLRLKHSFPSACLEVILQCTNLVHLELITQPWKVISEREYATLSTGTLPRLEHLILYFEIPDRATYLGELVIDPFLRCLALPALQSLKLKITTSGESLMTSDAFTRFLIRCPNIGYLALSSCNMSPQDLRSVLTHASSLADLSLNSCHCVDDSILADLTFSEHDVMHLNLLPKLKYLTLNYCGASFTEETLETMICSRWWSDQTFQDFLFPPPIARLEFVEFTPNQDLGGVSISFQETITQLQSEGLDLFMN</sequence>
<accession>A0AAD6Y4E7</accession>
<reference evidence="1" key="1">
    <citation type="submission" date="2023-03" db="EMBL/GenBank/DDBJ databases">
        <title>Massive genome expansion in bonnet fungi (Mycena s.s.) driven by repeated elements and novel gene families across ecological guilds.</title>
        <authorList>
            <consortium name="Lawrence Berkeley National Laboratory"/>
            <person name="Harder C.B."/>
            <person name="Miyauchi S."/>
            <person name="Viragh M."/>
            <person name="Kuo A."/>
            <person name="Thoen E."/>
            <person name="Andreopoulos B."/>
            <person name="Lu D."/>
            <person name="Skrede I."/>
            <person name="Drula E."/>
            <person name="Henrissat B."/>
            <person name="Morin E."/>
            <person name="Kohler A."/>
            <person name="Barry K."/>
            <person name="LaButti K."/>
            <person name="Morin E."/>
            <person name="Salamov A."/>
            <person name="Lipzen A."/>
            <person name="Mereny Z."/>
            <person name="Hegedus B."/>
            <person name="Baldrian P."/>
            <person name="Stursova M."/>
            <person name="Weitz H."/>
            <person name="Taylor A."/>
            <person name="Grigoriev I.V."/>
            <person name="Nagy L.G."/>
            <person name="Martin F."/>
            <person name="Kauserud H."/>
        </authorList>
    </citation>
    <scope>NUCLEOTIDE SEQUENCE</scope>
    <source>
        <strain evidence="1">9144</strain>
    </source>
</reference>
<organism evidence="1 2">
    <name type="scientific">Mycena pura</name>
    <dbReference type="NCBI Taxonomy" id="153505"/>
    <lineage>
        <taxon>Eukaryota</taxon>
        <taxon>Fungi</taxon>
        <taxon>Dikarya</taxon>
        <taxon>Basidiomycota</taxon>
        <taxon>Agaricomycotina</taxon>
        <taxon>Agaricomycetes</taxon>
        <taxon>Agaricomycetidae</taxon>
        <taxon>Agaricales</taxon>
        <taxon>Marasmiineae</taxon>
        <taxon>Mycenaceae</taxon>
        <taxon>Mycena</taxon>
    </lineage>
</organism>
<evidence type="ECO:0008006" key="3">
    <source>
        <dbReference type="Google" id="ProtNLM"/>
    </source>
</evidence>
<dbReference type="SUPFAM" id="SSF52047">
    <property type="entry name" value="RNI-like"/>
    <property type="match status" value="1"/>
</dbReference>
<dbReference type="Gene3D" id="3.80.10.10">
    <property type="entry name" value="Ribonuclease Inhibitor"/>
    <property type="match status" value="1"/>
</dbReference>
<keyword evidence="2" id="KW-1185">Reference proteome</keyword>
<dbReference type="Gene3D" id="1.20.1280.50">
    <property type="match status" value="1"/>
</dbReference>
<evidence type="ECO:0000313" key="2">
    <source>
        <dbReference type="Proteomes" id="UP001219525"/>
    </source>
</evidence>
<proteinExistence type="predicted"/>
<name>A0AAD6Y4E7_9AGAR</name>
<dbReference type="EMBL" id="JARJCW010000086">
    <property type="protein sequence ID" value="KAJ7196078.1"/>
    <property type="molecule type" value="Genomic_DNA"/>
</dbReference>
<dbReference type="InterPro" id="IPR032675">
    <property type="entry name" value="LRR_dom_sf"/>
</dbReference>
<dbReference type="Proteomes" id="UP001219525">
    <property type="component" value="Unassembled WGS sequence"/>
</dbReference>
<dbReference type="AlphaFoldDB" id="A0AAD6Y4E7"/>
<evidence type="ECO:0000313" key="1">
    <source>
        <dbReference type="EMBL" id="KAJ7196078.1"/>
    </source>
</evidence>